<gene>
    <name evidence="3" type="ORF">OF122_11050</name>
</gene>
<dbReference type="Pfam" id="PF01255">
    <property type="entry name" value="Prenyltransf"/>
    <property type="match status" value="1"/>
</dbReference>
<keyword evidence="4" id="KW-1185">Reference proteome</keyword>
<feature type="binding site" evidence="2">
    <location>
        <position position="214"/>
    </location>
    <ligand>
        <name>Mg(2+)</name>
        <dbReference type="ChEBI" id="CHEBI:18420"/>
    </ligand>
</feature>
<dbReference type="EC" id="2.5.1.-" evidence="2"/>
<organism evidence="3 4">
    <name type="scientific">Pelagibacterium flavum</name>
    <dbReference type="NCBI Taxonomy" id="2984530"/>
    <lineage>
        <taxon>Bacteria</taxon>
        <taxon>Pseudomonadati</taxon>
        <taxon>Pseudomonadota</taxon>
        <taxon>Alphaproteobacteria</taxon>
        <taxon>Hyphomicrobiales</taxon>
        <taxon>Devosiaceae</taxon>
        <taxon>Pelagibacterium</taxon>
    </lineage>
</organism>
<dbReference type="InterPro" id="IPR018520">
    <property type="entry name" value="UPP_synth-like_CS"/>
</dbReference>
<comment type="function">
    <text evidence="2">Catalyzes the condensation of isopentenyl diphosphate (IPP) with allylic pyrophosphates generating different type of terpenoids.</text>
</comment>
<feature type="binding site" evidence="2">
    <location>
        <begin position="201"/>
        <end position="203"/>
    </location>
    <ligand>
        <name>substrate</name>
    </ligand>
</feature>
<evidence type="ECO:0000256" key="2">
    <source>
        <dbReference type="HAMAP-Rule" id="MF_01139"/>
    </source>
</evidence>
<feature type="binding site" evidence="2">
    <location>
        <position position="27"/>
    </location>
    <ligand>
        <name>Mg(2+)</name>
        <dbReference type="ChEBI" id="CHEBI:18420"/>
    </ligand>
</feature>
<reference evidence="3" key="1">
    <citation type="submission" date="2022-10" db="EMBL/GenBank/DDBJ databases">
        <title>YIM 151497 complete genome.</title>
        <authorList>
            <person name="Chen X."/>
        </authorList>
    </citation>
    <scope>NUCLEOTIDE SEQUENCE</scope>
    <source>
        <strain evidence="3">YIM 151497</strain>
    </source>
</reference>
<dbReference type="CDD" id="cd00475">
    <property type="entry name" value="Cis_IPPS"/>
    <property type="match status" value="1"/>
</dbReference>
<dbReference type="GO" id="GO:0016740">
    <property type="term" value="F:transferase activity"/>
    <property type="evidence" value="ECO:0007669"/>
    <property type="project" value="UniProtKB-KW"/>
</dbReference>
<comment type="cofactor">
    <cofactor evidence="2">
        <name>Mg(2+)</name>
        <dbReference type="ChEBI" id="CHEBI:18420"/>
    </cofactor>
    <text evidence="2">Binds 2 magnesium ions per subunit.</text>
</comment>
<feature type="binding site" evidence="2">
    <location>
        <begin position="72"/>
        <end position="74"/>
    </location>
    <ligand>
        <name>substrate</name>
    </ligand>
</feature>
<dbReference type="PANTHER" id="PTHR10291">
    <property type="entry name" value="DEHYDRODOLICHYL DIPHOSPHATE SYNTHASE FAMILY MEMBER"/>
    <property type="match status" value="1"/>
</dbReference>
<keyword evidence="2" id="KW-0460">Magnesium</keyword>
<comment type="subunit">
    <text evidence="2">Homodimer.</text>
</comment>
<feature type="active site" evidence="2">
    <location>
        <position position="27"/>
    </location>
</feature>
<dbReference type="NCBIfam" id="TIGR00055">
    <property type="entry name" value="uppS"/>
    <property type="match status" value="1"/>
</dbReference>
<evidence type="ECO:0000313" key="3">
    <source>
        <dbReference type="EMBL" id="UYQ70617.1"/>
    </source>
</evidence>
<proteinExistence type="inferred from homology"/>
<feature type="binding site" evidence="2">
    <location>
        <position position="78"/>
    </location>
    <ligand>
        <name>substrate</name>
    </ligand>
</feature>
<evidence type="ECO:0000256" key="1">
    <source>
        <dbReference type="ARBA" id="ARBA00022679"/>
    </source>
</evidence>
<dbReference type="PROSITE" id="PS01066">
    <property type="entry name" value="UPP_SYNTHASE"/>
    <property type="match status" value="1"/>
</dbReference>
<dbReference type="PANTHER" id="PTHR10291:SF0">
    <property type="entry name" value="DEHYDRODOLICHYL DIPHOSPHATE SYNTHASE 2"/>
    <property type="match status" value="1"/>
</dbReference>
<feature type="binding site" evidence="2">
    <location>
        <position position="32"/>
    </location>
    <ligand>
        <name>substrate</name>
    </ligand>
</feature>
<keyword evidence="2" id="KW-0479">Metal-binding</keyword>
<dbReference type="InterPro" id="IPR036424">
    <property type="entry name" value="UPP_synth-like_sf"/>
</dbReference>
<accession>A0ABY6IMA6</accession>
<dbReference type="EMBL" id="CP107716">
    <property type="protein sequence ID" value="UYQ70617.1"/>
    <property type="molecule type" value="Genomic_DNA"/>
</dbReference>
<feature type="active site" description="Proton acceptor" evidence="2">
    <location>
        <position position="75"/>
    </location>
</feature>
<dbReference type="Gene3D" id="3.40.1180.10">
    <property type="entry name" value="Decaprenyl diphosphate synthase-like"/>
    <property type="match status" value="1"/>
</dbReference>
<dbReference type="RefSeq" id="WP_264224307.1">
    <property type="nucleotide sequence ID" value="NZ_CP107716.1"/>
</dbReference>
<dbReference type="Proteomes" id="UP001163882">
    <property type="component" value="Chromosome"/>
</dbReference>
<feature type="binding site" evidence="2">
    <location>
        <begin position="28"/>
        <end position="31"/>
    </location>
    <ligand>
        <name>substrate</name>
    </ligand>
</feature>
<feature type="binding site" evidence="2">
    <location>
        <position position="44"/>
    </location>
    <ligand>
        <name>substrate</name>
    </ligand>
</feature>
<protein>
    <recommendedName>
        <fullName evidence="2">Isoprenyl transferase</fullName>
        <ecNumber evidence="2">2.5.1.-</ecNumber>
    </recommendedName>
</protein>
<dbReference type="SUPFAM" id="SSF64005">
    <property type="entry name" value="Undecaprenyl diphosphate synthase"/>
    <property type="match status" value="1"/>
</dbReference>
<comment type="similarity">
    <text evidence="2">Belongs to the UPP synthase family.</text>
</comment>
<dbReference type="InterPro" id="IPR001441">
    <property type="entry name" value="UPP_synth-like"/>
</dbReference>
<feature type="binding site" evidence="2">
    <location>
        <position position="76"/>
    </location>
    <ligand>
        <name>substrate</name>
    </ligand>
</feature>
<dbReference type="HAMAP" id="MF_01139">
    <property type="entry name" value="ISPT"/>
    <property type="match status" value="1"/>
</dbReference>
<sequence>MSTHPATVSIEPQRDLKIPRHIGVIMDGNGRWAKQRGLGRSEGHKAGVEAVRRIVALAIDYNVQCLTLFSFSAENWRRPPDEVRFIFGLLRRFVASDLETLHTQNVRIRIIGDREGLDRGLRSIIDDVEARTLGNTGLDLIIAFNYGAKVEIVNATRAIARKVAAGELRPDEIDEATIDRHLDTSGLPDPDLILRTSGEMRLSNFLLWQSAYAELVFVEENWPDFDESVFVRALKSYTERDRRFGGIRT</sequence>
<dbReference type="NCBIfam" id="NF011405">
    <property type="entry name" value="PRK14830.1"/>
    <property type="match status" value="1"/>
</dbReference>
<keyword evidence="1 2" id="KW-0808">Transferase</keyword>
<evidence type="ECO:0000313" key="4">
    <source>
        <dbReference type="Proteomes" id="UP001163882"/>
    </source>
</evidence>
<feature type="binding site" evidence="2">
    <location>
        <position position="40"/>
    </location>
    <ligand>
        <name>substrate</name>
    </ligand>
</feature>
<name>A0ABY6IMA6_9HYPH</name>
<feature type="binding site" evidence="2">
    <location>
        <position position="195"/>
    </location>
    <ligand>
        <name>substrate</name>
    </ligand>
</feature>